<feature type="domain" description="Aminoacyl-transfer RNA synthetases class-II family profile" evidence="17">
    <location>
        <begin position="110"/>
        <end position="353"/>
    </location>
</feature>
<comment type="cofactor">
    <cofactor evidence="1">
        <name>Mg(2+)</name>
        <dbReference type="ChEBI" id="CHEBI:18420"/>
    </cofactor>
</comment>
<evidence type="ECO:0000256" key="6">
    <source>
        <dbReference type="ARBA" id="ARBA00015409"/>
    </source>
</evidence>
<dbReference type="SUPFAM" id="SSF55681">
    <property type="entry name" value="Class II aaRS and biotin synthetases"/>
    <property type="match status" value="1"/>
</dbReference>
<reference evidence="18" key="1">
    <citation type="submission" date="2020-05" db="EMBL/GenBank/DDBJ databases">
        <authorList>
            <person name="Chiriac C."/>
            <person name="Salcher M."/>
            <person name="Ghai R."/>
            <person name="Kavagutti S V."/>
        </authorList>
    </citation>
    <scope>NUCLEOTIDE SEQUENCE</scope>
</reference>
<evidence type="ECO:0000256" key="11">
    <source>
        <dbReference type="ARBA" id="ARBA00022840"/>
    </source>
</evidence>
<evidence type="ECO:0000256" key="1">
    <source>
        <dbReference type="ARBA" id="ARBA00001946"/>
    </source>
</evidence>
<dbReference type="AlphaFoldDB" id="A0A6J7DVP3"/>
<dbReference type="InterPro" id="IPR002319">
    <property type="entry name" value="Phenylalanyl-tRNA_Synthase"/>
</dbReference>
<comment type="subunit">
    <text evidence="4">Tetramer of two alpha and two beta subunits.</text>
</comment>
<evidence type="ECO:0000256" key="8">
    <source>
        <dbReference type="ARBA" id="ARBA00022598"/>
    </source>
</evidence>
<dbReference type="InterPro" id="IPR022911">
    <property type="entry name" value="Phe_tRNA_ligase_alpha1_bac"/>
</dbReference>
<dbReference type="Pfam" id="PF02912">
    <property type="entry name" value="Phe_tRNA-synt_N"/>
    <property type="match status" value="1"/>
</dbReference>
<protein>
    <recommendedName>
        <fullName evidence="6">Phenylalanine--tRNA ligase alpha subunit</fullName>
        <ecNumber evidence="5">6.1.1.20</ecNumber>
    </recommendedName>
    <alternativeName>
        <fullName evidence="15">Phenylalanyl-tRNA synthetase alpha subunit</fullName>
    </alternativeName>
</protein>
<dbReference type="InterPro" id="IPR045864">
    <property type="entry name" value="aa-tRNA-synth_II/BPL/LPL"/>
</dbReference>
<evidence type="ECO:0000256" key="13">
    <source>
        <dbReference type="ARBA" id="ARBA00022917"/>
    </source>
</evidence>
<dbReference type="GO" id="GO:0005524">
    <property type="term" value="F:ATP binding"/>
    <property type="evidence" value="ECO:0007669"/>
    <property type="project" value="UniProtKB-KW"/>
</dbReference>
<dbReference type="PANTHER" id="PTHR11538">
    <property type="entry name" value="PHENYLALANYL-TRNA SYNTHETASE"/>
    <property type="match status" value="1"/>
</dbReference>
<evidence type="ECO:0000256" key="4">
    <source>
        <dbReference type="ARBA" id="ARBA00011209"/>
    </source>
</evidence>
<evidence type="ECO:0000313" key="18">
    <source>
        <dbReference type="EMBL" id="CAB4872594.1"/>
    </source>
</evidence>
<evidence type="ECO:0000256" key="9">
    <source>
        <dbReference type="ARBA" id="ARBA00022723"/>
    </source>
</evidence>
<keyword evidence="13" id="KW-0648">Protein biosynthesis</keyword>
<organism evidence="18">
    <name type="scientific">freshwater metagenome</name>
    <dbReference type="NCBI Taxonomy" id="449393"/>
    <lineage>
        <taxon>unclassified sequences</taxon>
        <taxon>metagenomes</taxon>
        <taxon>ecological metagenomes</taxon>
    </lineage>
</organism>
<evidence type="ECO:0000259" key="17">
    <source>
        <dbReference type="PROSITE" id="PS50862"/>
    </source>
</evidence>
<dbReference type="InterPro" id="IPR006195">
    <property type="entry name" value="aa-tRNA-synth_II"/>
</dbReference>
<evidence type="ECO:0000256" key="10">
    <source>
        <dbReference type="ARBA" id="ARBA00022741"/>
    </source>
</evidence>
<dbReference type="PANTHER" id="PTHR11538:SF41">
    <property type="entry name" value="PHENYLALANINE--TRNA LIGASE, MITOCHONDRIAL"/>
    <property type="match status" value="1"/>
</dbReference>
<comment type="catalytic activity">
    <reaction evidence="16">
        <text>tRNA(Phe) + L-phenylalanine + ATP = L-phenylalanyl-tRNA(Phe) + AMP + diphosphate + H(+)</text>
        <dbReference type="Rhea" id="RHEA:19413"/>
        <dbReference type="Rhea" id="RHEA-COMP:9668"/>
        <dbReference type="Rhea" id="RHEA-COMP:9699"/>
        <dbReference type="ChEBI" id="CHEBI:15378"/>
        <dbReference type="ChEBI" id="CHEBI:30616"/>
        <dbReference type="ChEBI" id="CHEBI:33019"/>
        <dbReference type="ChEBI" id="CHEBI:58095"/>
        <dbReference type="ChEBI" id="CHEBI:78442"/>
        <dbReference type="ChEBI" id="CHEBI:78531"/>
        <dbReference type="ChEBI" id="CHEBI:456215"/>
        <dbReference type="EC" id="6.1.1.20"/>
    </reaction>
</comment>
<dbReference type="SUPFAM" id="SSF46589">
    <property type="entry name" value="tRNA-binding arm"/>
    <property type="match status" value="1"/>
</dbReference>
<keyword evidence="11" id="KW-0067">ATP-binding</keyword>
<comment type="subcellular location">
    <subcellularLocation>
        <location evidence="2">Cytoplasm</location>
    </subcellularLocation>
</comment>
<keyword evidence="9" id="KW-0479">Metal-binding</keyword>
<evidence type="ECO:0000256" key="3">
    <source>
        <dbReference type="ARBA" id="ARBA00010207"/>
    </source>
</evidence>
<evidence type="ECO:0000256" key="15">
    <source>
        <dbReference type="ARBA" id="ARBA00030612"/>
    </source>
</evidence>
<evidence type="ECO:0000256" key="12">
    <source>
        <dbReference type="ARBA" id="ARBA00022842"/>
    </source>
</evidence>
<keyword evidence="10" id="KW-0547">Nucleotide-binding</keyword>
<dbReference type="InterPro" id="IPR010978">
    <property type="entry name" value="tRNA-bd_arm"/>
</dbReference>
<dbReference type="HAMAP" id="MF_00281">
    <property type="entry name" value="Phe_tRNA_synth_alpha1"/>
    <property type="match status" value="1"/>
</dbReference>
<name>A0A6J7DVP3_9ZZZZ</name>
<dbReference type="Gene3D" id="3.30.930.10">
    <property type="entry name" value="Bira Bifunctional Protein, Domain 2"/>
    <property type="match status" value="1"/>
</dbReference>
<keyword evidence="14" id="KW-0030">Aminoacyl-tRNA synthetase</keyword>
<dbReference type="GO" id="GO:0006432">
    <property type="term" value="P:phenylalanyl-tRNA aminoacylation"/>
    <property type="evidence" value="ECO:0007669"/>
    <property type="project" value="InterPro"/>
</dbReference>
<accession>A0A6J7DVP3</accession>
<evidence type="ECO:0000256" key="2">
    <source>
        <dbReference type="ARBA" id="ARBA00004496"/>
    </source>
</evidence>
<dbReference type="PROSITE" id="PS50862">
    <property type="entry name" value="AA_TRNA_LIGASE_II"/>
    <property type="match status" value="1"/>
</dbReference>
<evidence type="ECO:0000256" key="16">
    <source>
        <dbReference type="ARBA" id="ARBA00049255"/>
    </source>
</evidence>
<dbReference type="GO" id="GO:0000049">
    <property type="term" value="F:tRNA binding"/>
    <property type="evidence" value="ECO:0007669"/>
    <property type="project" value="InterPro"/>
</dbReference>
<sequence>MIERIGQIRAEAEAAICAAGTTAGLEELRVRYLGRKAELPNLLRGVAELDPQERGAVGRAANETRQALETLITDRGAQLELGELRERLAGDRVDVTLPATPPAPVGRLHLLTATRREIEDVFCGLGFTVVEGPEVEFVHYNFDALNHDPAHPARARTDTFYVEAPADPHGGEVLLRTHTSPMQIRAMEQQPPPIAIIVPGRVYRRDSDATHTPQFHQIEGLAVGEDVTLADLKGTLLAFAKAIFGDEREIRLRPHFFPFTEPSVEADVSCFMCADADAHAPRCPLCKGTGWLEILGSGMVDPNVLGAVREHGYDPERHQGFAFGLGVERIAMLKHAVPDLRLFYDNDLRFLRQFG</sequence>
<keyword evidence="12" id="KW-0460">Magnesium</keyword>
<keyword evidence="7" id="KW-0963">Cytoplasm</keyword>
<dbReference type="GO" id="GO:0005737">
    <property type="term" value="C:cytoplasm"/>
    <property type="evidence" value="ECO:0007669"/>
    <property type="project" value="UniProtKB-SubCell"/>
</dbReference>
<dbReference type="Pfam" id="PF01409">
    <property type="entry name" value="tRNA-synt_2d"/>
    <property type="match status" value="1"/>
</dbReference>
<gene>
    <name evidence="18" type="ORF">UFOPK3423_00824</name>
</gene>
<proteinExistence type="inferred from homology"/>
<dbReference type="InterPro" id="IPR004529">
    <property type="entry name" value="Phe-tRNA-synth_IIc_asu"/>
</dbReference>
<dbReference type="InterPro" id="IPR004188">
    <property type="entry name" value="Phe-tRNA_ligase_II_N"/>
</dbReference>
<dbReference type="CDD" id="cd00496">
    <property type="entry name" value="PheRS_alpha_core"/>
    <property type="match status" value="1"/>
</dbReference>
<dbReference type="EC" id="6.1.1.20" evidence="5"/>
<evidence type="ECO:0000256" key="14">
    <source>
        <dbReference type="ARBA" id="ARBA00023146"/>
    </source>
</evidence>
<dbReference type="EMBL" id="CAFBLQ010000075">
    <property type="protein sequence ID" value="CAB4872594.1"/>
    <property type="molecule type" value="Genomic_DNA"/>
</dbReference>
<dbReference type="GO" id="GO:0046872">
    <property type="term" value="F:metal ion binding"/>
    <property type="evidence" value="ECO:0007669"/>
    <property type="project" value="UniProtKB-KW"/>
</dbReference>
<keyword evidence="8" id="KW-0436">Ligase</keyword>
<dbReference type="GO" id="GO:0004826">
    <property type="term" value="F:phenylalanine-tRNA ligase activity"/>
    <property type="evidence" value="ECO:0007669"/>
    <property type="project" value="UniProtKB-EC"/>
</dbReference>
<evidence type="ECO:0000256" key="5">
    <source>
        <dbReference type="ARBA" id="ARBA00012814"/>
    </source>
</evidence>
<dbReference type="NCBIfam" id="TIGR00468">
    <property type="entry name" value="pheS"/>
    <property type="match status" value="1"/>
</dbReference>
<evidence type="ECO:0000256" key="7">
    <source>
        <dbReference type="ARBA" id="ARBA00022490"/>
    </source>
</evidence>
<comment type="similarity">
    <text evidence="3">Belongs to the class-II aminoacyl-tRNA synthetase family. Phe-tRNA synthetase alpha subunit type 1 subfamily.</text>
</comment>